<keyword evidence="3 4" id="KW-0687">Ribonucleoprotein</keyword>
<sequence>MQLNTLKPRHIKARPAPVGRGGKRGKTSGRGGKGQTARAGHKVRPELRDLIKKLPKRRGWGKNRARTVRRERLVYAPVNLTLLETAFDAGATITPALLFEAGLVRAQKGRAPKVKILGSDELTKSFTIERCAVSAAARRAIEKAGGTIHV</sequence>
<dbReference type="PANTHER" id="PTHR12934">
    <property type="entry name" value="50S RIBOSOMAL PROTEIN L15"/>
    <property type="match status" value="1"/>
</dbReference>
<evidence type="ECO:0000256" key="4">
    <source>
        <dbReference type="HAMAP-Rule" id="MF_01341"/>
    </source>
</evidence>
<evidence type="ECO:0000256" key="1">
    <source>
        <dbReference type="ARBA" id="ARBA00007320"/>
    </source>
</evidence>
<comment type="function">
    <text evidence="4">Binds to the 23S rRNA.</text>
</comment>
<dbReference type="STRING" id="1798499.A3C95_01025"/>
<evidence type="ECO:0000256" key="3">
    <source>
        <dbReference type="ARBA" id="ARBA00023274"/>
    </source>
</evidence>
<dbReference type="GO" id="GO:0003735">
    <property type="term" value="F:structural constituent of ribosome"/>
    <property type="evidence" value="ECO:0007669"/>
    <property type="project" value="InterPro"/>
</dbReference>
<comment type="caution">
    <text evidence="7">The sequence shown here is derived from an EMBL/GenBank/DDBJ whole genome shotgun (WGS) entry which is preliminary data.</text>
</comment>
<dbReference type="InterPro" id="IPR036227">
    <property type="entry name" value="Ribosomal_uL15/eL18_sf"/>
</dbReference>
<dbReference type="EMBL" id="MFLM01000029">
    <property type="protein sequence ID" value="OGG67687.1"/>
    <property type="molecule type" value="Genomic_DNA"/>
</dbReference>
<keyword evidence="2 4" id="KW-0689">Ribosomal protein</keyword>
<dbReference type="GO" id="GO:0006412">
    <property type="term" value="P:translation"/>
    <property type="evidence" value="ECO:0007669"/>
    <property type="project" value="UniProtKB-UniRule"/>
</dbReference>
<name>A0A1F6E294_9BACT</name>
<organism evidence="7 8">
    <name type="scientific">Candidatus Kaiserbacteria bacterium RIFCSPHIGHO2_02_FULL_56_30</name>
    <dbReference type="NCBI Taxonomy" id="1798499"/>
    <lineage>
        <taxon>Bacteria</taxon>
        <taxon>Candidatus Kaiseribacteriota</taxon>
    </lineage>
</organism>
<dbReference type="Proteomes" id="UP000177107">
    <property type="component" value="Unassembled WGS sequence"/>
</dbReference>
<evidence type="ECO:0000313" key="8">
    <source>
        <dbReference type="Proteomes" id="UP000177107"/>
    </source>
</evidence>
<feature type="domain" description="Large ribosomal subunit protein uL15/eL18" evidence="6">
    <location>
        <begin position="77"/>
        <end position="148"/>
    </location>
</feature>
<evidence type="ECO:0000256" key="5">
    <source>
        <dbReference type="SAM" id="MobiDB-lite"/>
    </source>
</evidence>
<protein>
    <recommendedName>
        <fullName evidence="4">Large ribosomal subunit protein uL15</fullName>
    </recommendedName>
</protein>
<evidence type="ECO:0000259" key="6">
    <source>
        <dbReference type="Pfam" id="PF00828"/>
    </source>
</evidence>
<dbReference type="SUPFAM" id="SSF52080">
    <property type="entry name" value="Ribosomal proteins L15p and L18e"/>
    <property type="match status" value="1"/>
</dbReference>
<evidence type="ECO:0000256" key="2">
    <source>
        <dbReference type="ARBA" id="ARBA00022980"/>
    </source>
</evidence>
<dbReference type="AlphaFoldDB" id="A0A1F6E294"/>
<gene>
    <name evidence="4" type="primary">rplO</name>
    <name evidence="7" type="ORF">A3C95_01025</name>
</gene>
<evidence type="ECO:0000313" key="7">
    <source>
        <dbReference type="EMBL" id="OGG67687.1"/>
    </source>
</evidence>
<comment type="similarity">
    <text evidence="1 4">Belongs to the universal ribosomal protein uL15 family.</text>
</comment>
<reference evidence="7 8" key="1">
    <citation type="journal article" date="2016" name="Nat. Commun.">
        <title>Thousands of microbial genomes shed light on interconnected biogeochemical processes in an aquifer system.</title>
        <authorList>
            <person name="Anantharaman K."/>
            <person name="Brown C.T."/>
            <person name="Hug L.A."/>
            <person name="Sharon I."/>
            <person name="Castelle C.J."/>
            <person name="Probst A.J."/>
            <person name="Thomas B.C."/>
            <person name="Singh A."/>
            <person name="Wilkins M.J."/>
            <person name="Karaoz U."/>
            <person name="Brodie E.L."/>
            <person name="Williams K.H."/>
            <person name="Hubbard S.S."/>
            <person name="Banfield J.F."/>
        </authorList>
    </citation>
    <scope>NUCLEOTIDE SEQUENCE [LARGE SCALE GENOMIC DNA]</scope>
</reference>
<keyword evidence="4" id="KW-0694">RNA-binding</keyword>
<accession>A0A1F6E294</accession>
<dbReference type="PANTHER" id="PTHR12934:SF11">
    <property type="entry name" value="LARGE RIBOSOMAL SUBUNIT PROTEIN UL15M"/>
    <property type="match status" value="1"/>
</dbReference>
<keyword evidence="4" id="KW-0699">rRNA-binding</keyword>
<dbReference type="HAMAP" id="MF_01341">
    <property type="entry name" value="Ribosomal_uL15"/>
    <property type="match status" value="1"/>
</dbReference>
<dbReference type="InterPro" id="IPR021131">
    <property type="entry name" value="Ribosomal_uL15/eL18"/>
</dbReference>
<comment type="subunit">
    <text evidence="4">Part of the 50S ribosomal subunit.</text>
</comment>
<proteinExistence type="inferred from homology"/>
<dbReference type="GO" id="GO:0019843">
    <property type="term" value="F:rRNA binding"/>
    <property type="evidence" value="ECO:0007669"/>
    <property type="project" value="UniProtKB-UniRule"/>
</dbReference>
<dbReference type="InterPro" id="IPR005749">
    <property type="entry name" value="Ribosomal_uL15_bac-type"/>
</dbReference>
<dbReference type="Pfam" id="PF00828">
    <property type="entry name" value="Ribosomal_L27A"/>
    <property type="match status" value="1"/>
</dbReference>
<dbReference type="Gene3D" id="3.100.10.10">
    <property type="match status" value="1"/>
</dbReference>
<dbReference type="InterPro" id="IPR030878">
    <property type="entry name" value="Ribosomal_uL15"/>
</dbReference>
<feature type="region of interest" description="Disordered" evidence="5">
    <location>
        <begin position="1"/>
        <end position="42"/>
    </location>
</feature>
<dbReference type="GO" id="GO:0022625">
    <property type="term" value="C:cytosolic large ribosomal subunit"/>
    <property type="evidence" value="ECO:0007669"/>
    <property type="project" value="TreeGrafter"/>
</dbReference>